<accession>A0ABP1PHY3</accession>
<gene>
    <name evidence="9" type="ORF">ODALV1_LOCUS195</name>
</gene>
<evidence type="ECO:0000313" key="9">
    <source>
        <dbReference type="EMBL" id="CAL8068284.1"/>
    </source>
</evidence>
<feature type="domain" description="C2H2-type" evidence="8">
    <location>
        <begin position="234"/>
        <end position="257"/>
    </location>
</feature>
<dbReference type="PROSITE" id="PS50157">
    <property type="entry name" value="ZINC_FINGER_C2H2_2"/>
    <property type="match status" value="4"/>
</dbReference>
<evidence type="ECO:0000259" key="8">
    <source>
        <dbReference type="PROSITE" id="PS50157"/>
    </source>
</evidence>
<evidence type="ECO:0000256" key="1">
    <source>
        <dbReference type="ARBA" id="ARBA00004123"/>
    </source>
</evidence>
<keyword evidence="5" id="KW-0862">Zinc</keyword>
<protein>
    <recommendedName>
        <fullName evidence="8">C2H2-type domain-containing protein</fullName>
    </recommendedName>
</protein>
<keyword evidence="3" id="KW-0677">Repeat</keyword>
<dbReference type="Proteomes" id="UP001642540">
    <property type="component" value="Unassembled WGS sequence"/>
</dbReference>
<name>A0ABP1PHY3_9HEXA</name>
<feature type="domain" description="C2H2-type" evidence="8">
    <location>
        <begin position="350"/>
        <end position="378"/>
    </location>
</feature>
<keyword evidence="4 7" id="KW-0863">Zinc-finger</keyword>
<dbReference type="InterPro" id="IPR050888">
    <property type="entry name" value="ZnF_C2H2-type_TF"/>
</dbReference>
<evidence type="ECO:0000256" key="4">
    <source>
        <dbReference type="ARBA" id="ARBA00022771"/>
    </source>
</evidence>
<dbReference type="SUPFAM" id="SSF57667">
    <property type="entry name" value="beta-beta-alpha zinc fingers"/>
    <property type="match status" value="3"/>
</dbReference>
<evidence type="ECO:0000256" key="5">
    <source>
        <dbReference type="ARBA" id="ARBA00022833"/>
    </source>
</evidence>
<keyword evidence="2" id="KW-0479">Metal-binding</keyword>
<dbReference type="Gene3D" id="3.30.160.60">
    <property type="entry name" value="Classic Zinc Finger"/>
    <property type="match status" value="3"/>
</dbReference>
<feature type="domain" description="C2H2-type" evidence="8">
    <location>
        <begin position="321"/>
        <end position="349"/>
    </location>
</feature>
<sequence length="385" mass="44359">MNQERGIMSELELEEAELNMVGPLENLPNKDDNPRGSREQTMALSLNDYSTINFQNNFPFGLKEVEDERSENSSRNTAGNEAIQQSILGSNLDEGCSFMRTMEENEVGDNISQDVVFPSTASELGGEWSFQLPTNFGDVATGFSQHDVVLLPLQLKDTSSYHIEEEETGPPLKHKEKKEKVNRKLNVNPCPICERPYFVKKAPRRHIWTHYSAQEKEDAVARGEKDPSSSKKMFLCDQCPSAYTTNSELLKHRKQIHEEVVERQACEKCGSLVKNLAGHMRQSHPKKEDFRFVCLECEEKFINSARLRQHKLLKHGEGKKVKCERCEQLFKTRRELTVHVNSKHLKIMPYKCELCGVAFIWKTSWTRHIQGVHEGRKQRRRLSIK</sequence>
<organism evidence="9 10">
    <name type="scientific">Orchesella dallaii</name>
    <dbReference type="NCBI Taxonomy" id="48710"/>
    <lineage>
        <taxon>Eukaryota</taxon>
        <taxon>Metazoa</taxon>
        <taxon>Ecdysozoa</taxon>
        <taxon>Arthropoda</taxon>
        <taxon>Hexapoda</taxon>
        <taxon>Collembola</taxon>
        <taxon>Entomobryomorpha</taxon>
        <taxon>Entomobryoidea</taxon>
        <taxon>Orchesellidae</taxon>
        <taxon>Orchesellinae</taxon>
        <taxon>Orchesella</taxon>
    </lineage>
</organism>
<dbReference type="InterPro" id="IPR013087">
    <property type="entry name" value="Znf_C2H2_type"/>
</dbReference>
<dbReference type="InterPro" id="IPR036236">
    <property type="entry name" value="Znf_C2H2_sf"/>
</dbReference>
<dbReference type="SMART" id="SM00355">
    <property type="entry name" value="ZnF_C2H2"/>
    <property type="match status" value="6"/>
</dbReference>
<comment type="subcellular location">
    <subcellularLocation>
        <location evidence="1">Nucleus</location>
    </subcellularLocation>
</comment>
<dbReference type="PROSITE" id="PS00028">
    <property type="entry name" value="ZINC_FINGER_C2H2_1"/>
    <property type="match status" value="5"/>
</dbReference>
<evidence type="ECO:0000313" key="10">
    <source>
        <dbReference type="Proteomes" id="UP001642540"/>
    </source>
</evidence>
<comment type="caution">
    <text evidence="9">The sequence shown here is derived from an EMBL/GenBank/DDBJ whole genome shotgun (WGS) entry which is preliminary data.</text>
</comment>
<dbReference type="PANTHER" id="PTHR24406">
    <property type="entry name" value="TRANSCRIPTIONAL REPRESSOR CTCFL-RELATED"/>
    <property type="match status" value="1"/>
</dbReference>
<reference evidence="9 10" key="1">
    <citation type="submission" date="2024-08" db="EMBL/GenBank/DDBJ databases">
        <authorList>
            <person name="Cucini C."/>
            <person name="Frati F."/>
        </authorList>
    </citation>
    <scope>NUCLEOTIDE SEQUENCE [LARGE SCALE GENOMIC DNA]</scope>
</reference>
<evidence type="ECO:0000256" key="7">
    <source>
        <dbReference type="PROSITE-ProRule" id="PRU00042"/>
    </source>
</evidence>
<proteinExistence type="predicted"/>
<evidence type="ECO:0000256" key="6">
    <source>
        <dbReference type="ARBA" id="ARBA00023242"/>
    </source>
</evidence>
<feature type="domain" description="C2H2-type" evidence="8">
    <location>
        <begin position="292"/>
        <end position="320"/>
    </location>
</feature>
<keyword evidence="6" id="KW-0539">Nucleus</keyword>
<evidence type="ECO:0000256" key="2">
    <source>
        <dbReference type="ARBA" id="ARBA00022723"/>
    </source>
</evidence>
<evidence type="ECO:0000256" key="3">
    <source>
        <dbReference type="ARBA" id="ARBA00022737"/>
    </source>
</evidence>
<dbReference type="EMBL" id="CAXLJM020000001">
    <property type="protein sequence ID" value="CAL8068284.1"/>
    <property type="molecule type" value="Genomic_DNA"/>
</dbReference>
<keyword evidence="10" id="KW-1185">Reference proteome</keyword>